<dbReference type="CDD" id="cd00093">
    <property type="entry name" value="HTH_XRE"/>
    <property type="match status" value="1"/>
</dbReference>
<evidence type="ECO:0000259" key="1">
    <source>
        <dbReference type="PROSITE" id="PS50943"/>
    </source>
</evidence>
<sequence>MEKDNFGARLLRRRKELKLSQAALGKLVKVAHVTISQWERGETQPTGERLFALSKGLQCTPAWLLFGEDTQEPGEPLPVEEQRELTETQLELLDLFDALPVSDQQGFLNELRARNENNSKRLQELLEAEKRRRKSQGK</sequence>
<dbReference type="PROSITE" id="PS50943">
    <property type="entry name" value="HTH_CROC1"/>
    <property type="match status" value="1"/>
</dbReference>
<dbReference type="SUPFAM" id="SSF47413">
    <property type="entry name" value="lambda repressor-like DNA-binding domains"/>
    <property type="match status" value="1"/>
</dbReference>
<gene>
    <name evidence="2" type="ORF">C7M51_01603</name>
</gene>
<name>A0A6P1PZM4_9GAMM</name>
<reference evidence="2 3" key="1">
    <citation type="submission" date="2018-03" db="EMBL/GenBank/DDBJ databases">
        <title>Pantoea intestinalis SRCM103226 isolated form the mealworm.</title>
        <authorList>
            <person name="Jeong D.-Y."/>
            <person name="Kim J.W."/>
        </authorList>
    </citation>
    <scope>NUCLEOTIDE SEQUENCE [LARGE SCALE GENOMIC DNA]</scope>
    <source>
        <strain evidence="2 3">SRCM103226</strain>
    </source>
</reference>
<dbReference type="Gene3D" id="1.10.260.40">
    <property type="entry name" value="lambda repressor-like DNA-binding domains"/>
    <property type="match status" value="1"/>
</dbReference>
<dbReference type="InterPro" id="IPR010982">
    <property type="entry name" value="Lambda_DNA-bd_dom_sf"/>
</dbReference>
<keyword evidence="3" id="KW-1185">Reference proteome</keyword>
<dbReference type="Proteomes" id="UP000464053">
    <property type="component" value="Chromosome"/>
</dbReference>
<organism evidence="2 3">
    <name type="scientific">Mixta intestinalis</name>
    <dbReference type="NCBI Taxonomy" id="1615494"/>
    <lineage>
        <taxon>Bacteria</taxon>
        <taxon>Pseudomonadati</taxon>
        <taxon>Pseudomonadota</taxon>
        <taxon>Gammaproteobacteria</taxon>
        <taxon>Enterobacterales</taxon>
        <taxon>Erwiniaceae</taxon>
        <taxon>Mixta</taxon>
    </lineage>
</organism>
<dbReference type="SMART" id="SM00530">
    <property type="entry name" value="HTH_XRE"/>
    <property type="match status" value="1"/>
</dbReference>
<evidence type="ECO:0000313" key="2">
    <source>
        <dbReference type="EMBL" id="QHM71317.1"/>
    </source>
</evidence>
<accession>A0A6P1PZM4</accession>
<dbReference type="KEGG" id="mint:C7M51_01603"/>
<proteinExistence type="predicted"/>
<feature type="domain" description="HTH cro/C1-type" evidence="1">
    <location>
        <begin position="10"/>
        <end position="64"/>
    </location>
</feature>
<evidence type="ECO:0000313" key="3">
    <source>
        <dbReference type="Proteomes" id="UP000464053"/>
    </source>
</evidence>
<dbReference type="RefSeq" id="WP_160621316.1">
    <property type="nucleotide sequence ID" value="NZ_CP028271.1"/>
</dbReference>
<dbReference type="Pfam" id="PF01381">
    <property type="entry name" value="HTH_3"/>
    <property type="match status" value="1"/>
</dbReference>
<dbReference type="EMBL" id="CP028271">
    <property type="protein sequence ID" value="QHM71317.1"/>
    <property type="molecule type" value="Genomic_DNA"/>
</dbReference>
<dbReference type="NCBIfam" id="NF007257">
    <property type="entry name" value="PRK09706.1"/>
    <property type="match status" value="1"/>
</dbReference>
<dbReference type="AlphaFoldDB" id="A0A6P1PZM4"/>
<dbReference type="InterPro" id="IPR001387">
    <property type="entry name" value="Cro/C1-type_HTH"/>
</dbReference>
<dbReference type="OrthoDB" id="9791537at2"/>
<protein>
    <recommendedName>
        <fullName evidence="1">HTH cro/C1-type domain-containing protein</fullName>
    </recommendedName>
</protein>
<dbReference type="GO" id="GO:0003677">
    <property type="term" value="F:DNA binding"/>
    <property type="evidence" value="ECO:0007669"/>
    <property type="project" value="InterPro"/>
</dbReference>